<protein>
    <submittedName>
        <fullName evidence="4">Prolyl oligopeptidase family serine peptidase</fullName>
    </submittedName>
</protein>
<dbReference type="EMBL" id="JAPFQP010000002">
    <property type="protein sequence ID" value="MCX2719824.1"/>
    <property type="molecule type" value="Genomic_DNA"/>
</dbReference>
<dbReference type="GO" id="GO:0008236">
    <property type="term" value="F:serine-type peptidase activity"/>
    <property type="evidence" value="ECO:0007669"/>
    <property type="project" value="InterPro"/>
</dbReference>
<organism evidence="4 5">
    <name type="scientific">Lentiprolixibacter aurantiacus</name>
    <dbReference type="NCBI Taxonomy" id="2993939"/>
    <lineage>
        <taxon>Bacteria</taxon>
        <taxon>Pseudomonadati</taxon>
        <taxon>Bacteroidota</taxon>
        <taxon>Flavobacteriia</taxon>
        <taxon>Flavobacteriales</taxon>
        <taxon>Flavobacteriaceae</taxon>
        <taxon>Lentiprolixibacter</taxon>
    </lineage>
</organism>
<dbReference type="Proteomes" id="UP001207116">
    <property type="component" value="Unassembled WGS sequence"/>
</dbReference>
<dbReference type="InterPro" id="IPR029058">
    <property type="entry name" value="AB_hydrolase_fold"/>
</dbReference>
<evidence type="ECO:0000313" key="4">
    <source>
        <dbReference type="EMBL" id="MCX2719824.1"/>
    </source>
</evidence>
<feature type="chain" id="PRO_5042019542" evidence="1">
    <location>
        <begin position="24"/>
        <end position="429"/>
    </location>
</feature>
<dbReference type="InterPro" id="IPR053145">
    <property type="entry name" value="AB_hydrolase_Est10"/>
</dbReference>
<gene>
    <name evidence="4" type="ORF">OO016_09435</name>
</gene>
<dbReference type="Pfam" id="PF00326">
    <property type="entry name" value="Peptidase_S9"/>
    <property type="match status" value="1"/>
</dbReference>
<feature type="domain" description="Peptidase S9 prolyl oligopeptidase catalytic" evidence="2">
    <location>
        <begin position="291"/>
        <end position="418"/>
    </location>
</feature>
<keyword evidence="5" id="KW-1185">Reference proteome</keyword>
<evidence type="ECO:0000313" key="5">
    <source>
        <dbReference type="Proteomes" id="UP001207116"/>
    </source>
</evidence>
<evidence type="ECO:0000259" key="3">
    <source>
        <dbReference type="Pfam" id="PF12146"/>
    </source>
</evidence>
<dbReference type="GO" id="GO:0052689">
    <property type="term" value="F:carboxylic ester hydrolase activity"/>
    <property type="evidence" value="ECO:0007669"/>
    <property type="project" value="TreeGrafter"/>
</dbReference>
<dbReference type="Pfam" id="PF12146">
    <property type="entry name" value="Hydrolase_4"/>
    <property type="match status" value="1"/>
</dbReference>
<feature type="signal peptide" evidence="1">
    <location>
        <begin position="1"/>
        <end position="23"/>
    </location>
</feature>
<proteinExistence type="predicted"/>
<reference evidence="4" key="1">
    <citation type="submission" date="2022-11" db="EMBL/GenBank/DDBJ databases">
        <title>The characterization of three novel Bacteroidetes species and genomic analysis of their roles in tidal elemental geochemical cycles.</title>
        <authorList>
            <person name="Ma K.-J."/>
        </authorList>
    </citation>
    <scope>NUCLEOTIDE SEQUENCE</scope>
    <source>
        <strain evidence="4">M415</strain>
    </source>
</reference>
<dbReference type="SUPFAM" id="SSF53474">
    <property type="entry name" value="alpha/beta-Hydrolases"/>
    <property type="match status" value="1"/>
</dbReference>
<dbReference type="PROSITE" id="PS51257">
    <property type="entry name" value="PROKAR_LIPOPROTEIN"/>
    <property type="match status" value="1"/>
</dbReference>
<dbReference type="InterPro" id="IPR001375">
    <property type="entry name" value="Peptidase_S9_cat"/>
</dbReference>
<dbReference type="Gene3D" id="3.40.50.1820">
    <property type="entry name" value="alpha/beta hydrolase"/>
    <property type="match status" value="1"/>
</dbReference>
<name>A0AAE3MLU6_9FLAO</name>
<accession>A0AAE3MLU6</accession>
<dbReference type="PANTHER" id="PTHR43265:SF1">
    <property type="entry name" value="ESTERASE ESTD"/>
    <property type="match status" value="1"/>
</dbReference>
<sequence>MKKLFGLLLASILLLSCSGTENTKDIEGKFTGDFNYGNFSDNISFEIDKDSTAWRVSFSSLEQNAIQIPARNVVSIGDSINFILQSDQYTYTFKNKWHAKEASLTGSLTVDTLTVNYNLKKELDAEAHKVQSQDIVFQSNGLLLSGTIWKPGNANNKALVFVTSSGPGDRSGSRAEAIYFAQKGYTTFHYDKRGTGISQGDWYTATMDELVMDDVNAIKYFTKKTNIPISQIGIKGSSQGATKVPKILGELEELRFGIAVSCPGSSLLESDLNYWKNRNREILGDNLEAASLFQKQVFQHIAGTVSRADLEKSIQTKKSAPWFSSVWVPNLDEITIDEKLLFNPLPYFEKIKQPVLIIQGMADEIIPPNSHKLISVALEKANNEDFKLVILKGANHSMHHTGKTDFPYWAKLHDDYLDSMASWLEMIRD</sequence>
<dbReference type="RefSeq" id="WP_266012917.1">
    <property type="nucleotide sequence ID" value="NZ_JAPFQP010000002.1"/>
</dbReference>
<dbReference type="PANTHER" id="PTHR43265">
    <property type="entry name" value="ESTERASE ESTD"/>
    <property type="match status" value="1"/>
</dbReference>
<dbReference type="GO" id="GO:0006508">
    <property type="term" value="P:proteolysis"/>
    <property type="evidence" value="ECO:0007669"/>
    <property type="project" value="InterPro"/>
</dbReference>
<dbReference type="AlphaFoldDB" id="A0AAE3MLU6"/>
<comment type="caution">
    <text evidence="4">The sequence shown here is derived from an EMBL/GenBank/DDBJ whole genome shotgun (WGS) entry which is preliminary data.</text>
</comment>
<evidence type="ECO:0000256" key="1">
    <source>
        <dbReference type="SAM" id="SignalP"/>
    </source>
</evidence>
<keyword evidence="1" id="KW-0732">Signal</keyword>
<evidence type="ECO:0000259" key="2">
    <source>
        <dbReference type="Pfam" id="PF00326"/>
    </source>
</evidence>
<dbReference type="InterPro" id="IPR022742">
    <property type="entry name" value="Hydrolase_4"/>
</dbReference>
<feature type="domain" description="Serine aminopeptidase S33" evidence="3">
    <location>
        <begin position="162"/>
        <end position="269"/>
    </location>
</feature>